<evidence type="ECO:0000256" key="2">
    <source>
        <dbReference type="ARBA" id="ARBA00009671"/>
    </source>
</evidence>
<name>T1JP27_STRMM</name>
<feature type="region of interest" description="Disordered" evidence="9">
    <location>
        <begin position="1"/>
        <end position="21"/>
    </location>
</feature>
<reference evidence="12" key="2">
    <citation type="submission" date="2015-02" db="UniProtKB">
        <authorList>
            <consortium name="EnsemblMetazoa"/>
        </authorList>
    </citation>
    <scope>IDENTIFICATION</scope>
</reference>
<evidence type="ECO:0000256" key="7">
    <source>
        <dbReference type="ARBA" id="ARBA00023180"/>
    </source>
</evidence>
<comment type="caution">
    <text evidence="8">Lacks conserved residue(s) required for the propagation of feature annotation.</text>
</comment>
<dbReference type="GO" id="GO:0005886">
    <property type="term" value="C:plasma membrane"/>
    <property type="evidence" value="ECO:0007669"/>
    <property type="project" value="UniProtKB-SubCell"/>
</dbReference>
<reference evidence="13" key="1">
    <citation type="submission" date="2011-05" db="EMBL/GenBank/DDBJ databases">
        <authorList>
            <person name="Richards S.R."/>
            <person name="Qu J."/>
            <person name="Jiang H."/>
            <person name="Jhangiani S.N."/>
            <person name="Agravi P."/>
            <person name="Goodspeed R."/>
            <person name="Gross S."/>
            <person name="Mandapat C."/>
            <person name="Jackson L."/>
            <person name="Mathew T."/>
            <person name="Pu L."/>
            <person name="Thornton R."/>
            <person name="Saada N."/>
            <person name="Wilczek-Boney K.B."/>
            <person name="Lee S."/>
            <person name="Kovar C."/>
            <person name="Wu Y."/>
            <person name="Scherer S.E."/>
            <person name="Worley K.C."/>
            <person name="Muzny D.M."/>
            <person name="Gibbs R."/>
        </authorList>
    </citation>
    <scope>NUCLEOTIDE SEQUENCE</scope>
    <source>
        <strain evidence="13">Brora</strain>
    </source>
</reference>
<dbReference type="InterPro" id="IPR032394">
    <property type="entry name" value="Anoct_dimer"/>
</dbReference>
<feature type="transmembrane region" description="Helical" evidence="8">
    <location>
        <begin position="479"/>
        <end position="510"/>
    </location>
</feature>
<feature type="transmembrane region" description="Helical" evidence="8">
    <location>
        <begin position="403"/>
        <end position="423"/>
    </location>
</feature>
<protein>
    <recommendedName>
        <fullName evidence="8">Anoctamin</fullName>
    </recommendedName>
</protein>
<comment type="similarity">
    <text evidence="2 8">Belongs to the anoctamin family.</text>
</comment>
<evidence type="ECO:0000256" key="4">
    <source>
        <dbReference type="ARBA" id="ARBA00022692"/>
    </source>
</evidence>
<evidence type="ECO:0000256" key="8">
    <source>
        <dbReference type="RuleBase" id="RU280814"/>
    </source>
</evidence>
<dbReference type="PhylomeDB" id="T1JP27"/>
<dbReference type="Proteomes" id="UP000014500">
    <property type="component" value="Unassembled WGS sequence"/>
</dbReference>
<feature type="domain" description="Anoctamin transmembrane" evidence="10">
    <location>
        <begin position="596"/>
        <end position="766"/>
    </location>
</feature>
<proteinExistence type="inferred from homology"/>
<dbReference type="InterPro" id="IPR007632">
    <property type="entry name" value="Anoctamin"/>
</dbReference>
<evidence type="ECO:0000259" key="10">
    <source>
        <dbReference type="Pfam" id="PF04547"/>
    </source>
</evidence>
<feature type="region of interest" description="Disordered" evidence="9">
    <location>
        <begin position="822"/>
        <end position="869"/>
    </location>
</feature>
<evidence type="ECO:0000256" key="3">
    <source>
        <dbReference type="ARBA" id="ARBA00022475"/>
    </source>
</evidence>
<dbReference type="eggNOG" id="KOG2514">
    <property type="taxonomic scope" value="Eukaryota"/>
</dbReference>
<keyword evidence="4 8" id="KW-0812">Transmembrane</keyword>
<organism evidence="12 13">
    <name type="scientific">Strigamia maritima</name>
    <name type="common">European centipede</name>
    <name type="synonym">Geophilus maritimus</name>
    <dbReference type="NCBI Taxonomy" id="126957"/>
    <lineage>
        <taxon>Eukaryota</taxon>
        <taxon>Metazoa</taxon>
        <taxon>Ecdysozoa</taxon>
        <taxon>Arthropoda</taxon>
        <taxon>Myriapoda</taxon>
        <taxon>Chilopoda</taxon>
        <taxon>Pleurostigmophora</taxon>
        <taxon>Geophilomorpha</taxon>
        <taxon>Linotaeniidae</taxon>
        <taxon>Strigamia</taxon>
    </lineage>
</organism>
<evidence type="ECO:0000313" key="12">
    <source>
        <dbReference type="EnsemblMetazoa" id="SMAR015606-PA"/>
    </source>
</evidence>
<feature type="transmembrane region" description="Helical" evidence="8">
    <location>
        <begin position="731"/>
        <end position="752"/>
    </location>
</feature>
<sequence>MSVMEEKNTHRKASLKLKSSTSNKSQTLSADYSLTSSYTHRSRLYRFLYQVPGFKYVRRLLLLDVELVESDYLDESNQLSLLSKRNAADLFYPIHMARMPIVKTGPSTYFHDGKKRIDFVLMFEREENEEIIPVSDLTQLNSSEKLSDTGLIILPEPQRIHRNSIFFMRESFLSYLQNAGIYMEEIQPEITQNWSSAILDNLGIKNIFIQYVPEEPINFYTAAFKRAKLKNYLWSDRKANFFTASQRIRIINEILLLCHYGRMRRAEVGIERLLEQEVFQAAYPLHDGNWKESNEENNNMRYILYHYWARWNRWYKYQPINHIREYFGEKIAFYFAFLGVYTSWLTIFAVFGLIIFAIQVYQVFDNEIVEKEYLMCPRCANCSQWHLSDLCVYFKAAGIFDSIPMVVFSVFACLWANIFLANWKRNSAFLSYKWSCHEVVWEEQRPRASYIINAPFLRLNPVTGRTEPHFPHTAKSYRVVLTTMCILVMVLPILVTILSLALSITYRSIITYHGNSREMHRSETEYENNMIFKLFIFQFVNFFSPLFYSAFIKSKFIRHPEVETMSIIGLPKISEDYGKEWWQKPKLEIYEDTELQWEQDYLLNQPESLLQNYLEIAAFPLAPLFALIKNIFEIRRYAQTLICRCRRPVPQQSRGIEVWYDILRTIATLSAVTNGFLIAFSSDLITHQLFYKYNNDIKNFVNQTFPVSSKNKTFGTCRVHFHATDINMYRYLFLIIYEHITLAITFLIQTFVSSIPKTLELRLKREQFIARQSMAETATTLQMTDEALPMKTNLKHRKKRLWTAWELKRSLQRDSSRMSQHLNFSTKVSSRSGSLKASRTATPLRNTSENISMNRSTRSRSYNPLENAT</sequence>
<dbReference type="Pfam" id="PF16178">
    <property type="entry name" value="Anoct_dimer"/>
    <property type="match status" value="1"/>
</dbReference>
<dbReference type="PANTHER" id="PTHR12308:SF87">
    <property type="entry name" value="ANOCTAMIN"/>
    <property type="match status" value="1"/>
</dbReference>
<evidence type="ECO:0000256" key="9">
    <source>
        <dbReference type="SAM" id="MobiDB-lite"/>
    </source>
</evidence>
<dbReference type="EnsemblMetazoa" id="SMAR015606-RA">
    <property type="protein sequence ID" value="SMAR015606-PA"/>
    <property type="gene ID" value="SMAR015606"/>
</dbReference>
<evidence type="ECO:0000259" key="11">
    <source>
        <dbReference type="Pfam" id="PF16178"/>
    </source>
</evidence>
<dbReference type="AlphaFoldDB" id="T1JP27"/>
<dbReference type="Pfam" id="PF04547">
    <property type="entry name" value="Anoctamin"/>
    <property type="match status" value="2"/>
</dbReference>
<dbReference type="GO" id="GO:0005254">
    <property type="term" value="F:chloride channel activity"/>
    <property type="evidence" value="ECO:0007669"/>
    <property type="project" value="TreeGrafter"/>
</dbReference>
<evidence type="ECO:0000256" key="6">
    <source>
        <dbReference type="ARBA" id="ARBA00023136"/>
    </source>
</evidence>
<dbReference type="InterPro" id="IPR049452">
    <property type="entry name" value="Anoctamin_TM"/>
</dbReference>
<evidence type="ECO:0000256" key="5">
    <source>
        <dbReference type="ARBA" id="ARBA00022989"/>
    </source>
</evidence>
<dbReference type="GO" id="GO:0046983">
    <property type="term" value="F:protein dimerization activity"/>
    <property type="evidence" value="ECO:0007669"/>
    <property type="project" value="InterPro"/>
</dbReference>
<keyword evidence="3" id="KW-1003">Cell membrane</keyword>
<feature type="domain" description="Anoctamin dimerisation" evidence="11">
    <location>
        <begin position="109"/>
        <end position="320"/>
    </location>
</feature>
<feature type="transmembrane region" description="Helical" evidence="8">
    <location>
        <begin position="530"/>
        <end position="551"/>
    </location>
</feature>
<comment type="subcellular location">
    <subcellularLocation>
        <location evidence="1">Cell membrane</location>
        <topology evidence="1">Multi-pass membrane protein</topology>
    </subcellularLocation>
    <subcellularLocation>
        <location evidence="8">Membrane</location>
        <topology evidence="8">Multi-pass membrane protein</topology>
    </subcellularLocation>
</comment>
<dbReference type="EMBL" id="AFFK01018942">
    <property type="status" value="NOT_ANNOTATED_CDS"/>
    <property type="molecule type" value="Genomic_DNA"/>
</dbReference>
<feature type="transmembrane region" description="Helical" evidence="8">
    <location>
        <begin position="331"/>
        <end position="358"/>
    </location>
</feature>
<keyword evidence="5 8" id="KW-1133">Transmembrane helix</keyword>
<evidence type="ECO:0000256" key="1">
    <source>
        <dbReference type="ARBA" id="ARBA00004651"/>
    </source>
</evidence>
<keyword evidence="13" id="KW-1185">Reference proteome</keyword>
<dbReference type="PANTHER" id="PTHR12308">
    <property type="entry name" value="ANOCTAMIN"/>
    <property type="match status" value="1"/>
</dbReference>
<dbReference type="HOGENOM" id="CLU_330194_0_0_1"/>
<evidence type="ECO:0000313" key="13">
    <source>
        <dbReference type="Proteomes" id="UP000014500"/>
    </source>
</evidence>
<keyword evidence="6 8" id="KW-0472">Membrane</keyword>
<accession>T1JP27</accession>
<feature type="domain" description="Anoctamin transmembrane" evidence="10">
    <location>
        <begin position="323"/>
        <end position="565"/>
    </location>
</feature>
<keyword evidence="7" id="KW-0325">Glycoprotein</keyword>